<dbReference type="Proteomes" id="UP000657006">
    <property type="component" value="Unassembled WGS sequence"/>
</dbReference>
<accession>A0A926I1Q8</accession>
<feature type="compositionally biased region" description="Basic and acidic residues" evidence="1">
    <location>
        <begin position="95"/>
        <end position="105"/>
    </location>
</feature>
<proteinExistence type="predicted"/>
<reference evidence="2" key="1">
    <citation type="submission" date="2020-08" db="EMBL/GenBank/DDBJ databases">
        <title>Genome public.</title>
        <authorList>
            <person name="Liu C."/>
            <person name="Sun Q."/>
        </authorList>
    </citation>
    <scope>NUCLEOTIDE SEQUENCE</scope>
    <source>
        <strain evidence="2">NSJ-32</strain>
    </source>
</reference>
<gene>
    <name evidence="2" type="ORF">H8730_08310</name>
</gene>
<evidence type="ECO:0000256" key="1">
    <source>
        <dbReference type="SAM" id="MobiDB-lite"/>
    </source>
</evidence>
<dbReference type="RefSeq" id="WP_249289686.1">
    <property type="nucleotide sequence ID" value="NZ_JACRSQ010000010.1"/>
</dbReference>
<comment type="caution">
    <text evidence="2">The sequence shown here is derived from an EMBL/GenBank/DDBJ whole genome shotgun (WGS) entry which is preliminary data.</text>
</comment>
<evidence type="ECO:0000313" key="3">
    <source>
        <dbReference type="Proteomes" id="UP000657006"/>
    </source>
</evidence>
<sequence>MHAGEVSNGSGRRAHGGKFLAGSAKTTTPAGIQNEKCTPVRRTTAAAGGHTVPNSPPPAARRPCRRGYKTKNARRHGEQRQRPAGTRCQIFRRQRQNDHAGGDTE</sequence>
<feature type="region of interest" description="Disordered" evidence="1">
    <location>
        <begin position="1"/>
        <end position="105"/>
    </location>
</feature>
<name>A0A926I1Q8_9FIRM</name>
<feature type="compositionally biased region" description="Basic residues" evidence="1">
    <location>
        <begin position="62"/>
        <end position="74"/>
    </location>
</feature>
<keyword evidence="3" id="KW-1185">Reference proteome</keyword>
<organism evidence="2 3">
    <name type="scientific">Bianquea renquensis</name>
    <dbReference type="NCBI Taxonomy" id="2763661"/>
    <lineage>
        <taxon>Bacteria</taxon>
        <taxon>Bacillati</taxon>
        <taxon>Bacillota</taxon>
        <taxon>Clostridia</taxon>
        <taxon>Eubacteriales</taxon>
        <taxon>Bianqueaceae</taxon>
        <taxon>Bianquea</taxon>
    </lineage>
</organism>
<evidence type="ECO:0000313" key="2">
    <source>
        <dbReference type="EMBL" id="MBC8543545.1"/>
    </source>
</evidence>
<protein>
    <submittedName>
        <fullName evidence="2">Uncharacterized protein</fullName>
    </submittedName>
</protein>
<dbReference type="EMBL" id="JACRSQ010000010">
    <property type="protein sequence ID" value="MBC8543545.1"/>
    <property type="molecule type" value="Genomic_DNA"/>
</dbReference>
<dbReference type="AlphaFoldDB" id="A0A926I1Q8"/>